<dbReference type="Pfam" id="PF05448">
    <property type="entry name" value="AXE1"/>
    <property type="match status" value="1"/>
</dbReference>
<dbReference type="InterPro" id="IPR050261">
    <property type="entry name" value="FrsA_esterase"/>
</dbReference>
<dbReference type="InterPro" id="IPR029058">
    <property type="entry name" value="AB_hydrolase_fold"/>
</dbReference>
<evidence type="ECO:0000313" key="3">
    <source>
        <dbReference type="Proteomes" id="UP000324233"/>
    </source>
</evidence>
<dbReference type="KEGG" id="agv:OJF2_21720"/>
<dbReference type="OrthoDB" id="244125at2"/>
<name>A0A5B9VZ30_9BACT</name>
<evidence type="ECO:0000259" key="1">
    <source>
        <dbReference type="Pfam" id="PF05448"/>
    </source>
</evidence>
<proteinExistence type="predicted"/>
<dbReference type="PANTHER" id="PTHR22946:SF8">
    <property type="entry name" value="ACETYL XYLAN ESTERASE DOMAIN-CONTAINING PROTEIN"/>
    <property type="match status" value="1"/>
</dbReference>
<evidence type="ECO:0000313" key="2">
    <source>
        <dbReference type="EMBL" id="QEH33666.1"/>
    </source>
</evidence>
<dbReference type="SUPFAM" id="SSF53474">
    <property type="entry name" value="alpha/beta-Hydrolases"/>
    <property type="match status" value="2"/>
</dbReference>
<keyword evidence="3" id="KW-1185">Reference proteome</keyword>
<dbReference type="InterPro" id="IPR008391">
    <property type="entry name" value="AXE1_dom"/>
</dbReference>
<sequence>MITPAAASLLVLSLLADDHVGGRQEVPARPAMTATAAQLESHLTAQAGLLLRRRRDEVAAATTVEQVEARRERLRAFFLGSLGDLPARTPLEARVIGVRPCPGYRVERIVFQSRPRHHVTANLYLPDGPARVPGVLMPCGHSENGKADETYQRACILMARNGLAVLTYDPIGQGERKQLLDAGGNPAVREGSTTEHTRVGVGAILVGRQAASYRIWDGIRALDYLASRPEVDGTRLGCTGNSGGGTLTSYLMALDDRIAAAAPSCYITSLERLFTTIGPQDAEQNITGQVAAGMDHADYIALRAPKPTLLCTGTRDFFDIQGSWDTFREAKRLYTRLGFAERIDLMESDEPHGFTSPRRVAATRWLRRWLSGRDEAITESPATVLPDSELLCTSTGQVLSELHGVSAFDLNAERARELRPAREAFARDSTPADFRARVRELLGIGRSRPASGPVEEVGRQSGTGYLRRSLVFSPEPGLALGAVEWIPTGEAGKAPVVVLLGDRTDSEPTPGGPLERALKSGRRVVQAQLRGSDSGKATKAASGLDAVVGQDWKAAFLSLHLGRPLLGQRVVDLLGLLESLDGESGVRGRGFEVRADGPSGPVALHAAGLDESRRIVALEVRNSLVSWADVVDRAGGRRQLGNAVPGVLRYYDLPDLAARLSPLPLRIESPMDSVGNPVTQADLESSHAAAVRAYEKTGGLVLEAGKPREASDSPSAKAR</sequence>
<gene>
    <name evidence="2" type="ORF">OJF2_21720</name>
</gene>
<protein>
    <submittedName>
        <fullName evidence="2">Acetyl xylan esterase (AXE1)</fullName>
    </submittedName>
</protein>
<accession>A0A5B9VZ30</accession>
<dbReference type="Gene3D" id="3.40.50.1820">
    <property type="entry name" value="alpha/beta hydrolase"/>
    <property type="match status" value="2"/>
</dbReference>
<dbReference type="PANTHER" id="PTHR22946">
    <property type="entry name" value="DIENELACTONE HYDROLASE DOMAIN-CONTAINING PROTEIN-RELATED"/>
    <property type="match status" value="1"/>
</dbReference>
<dbReference type="AlphaFoldDB" id="A0A5B9VZ30"/>
<organism evidence="2 3">
    <name type="scientific">Aquisphaera giovannonii</name>
    <dbReference type="NCBI Taxonomy" id="406548"/>
    <lineage>
        <taxon>Bacteria</taxon>
        <taxon>Pseudomonadati</taxon>
        <taxon>Planctomycetota</taxon>
        <taxon>Planctomycetia</taxon>
        <taxon>Isosphaerales</taxon>
        <taxon>Isosphaeraceae</taxon>
        <taxon>Aquisphaera</taxon>
    </lineage>
</organism>
<dbReference type="EMBL" id="CP042997">
    <property type="protein sequence ID" value="QEH33666.1"/>
    <property type="molecule type" value="Genomic_DNA"/>
</dbReference>
<dbReference type="RefSeq" id="WP_148593685.1">
    <property type="nucleotide sequence ID" value="NZ_CP042997.1"/>
</dbReference>
<feature type="domain" description="Acetyl xylan esterase" evidence="1">
    <location>
        <begin position="105"/>
        <end position="274"/>
    </location>
</feature>
<dbReference type="Proteomes" id="UP000324233">
    <property type="component" value="Chromosome"/>
</dbReference>
<reference evidence="2 3" key="1">
    <citation type="submission" date="2019-08" db="EMBL/GenBank/DDBJ databases">
        <title>Deep-cultivation of Planctomycetes and their phenomic and genomic characterization uncovers novel biology.</title>
        <authorList>
            <person name="Wiegand S."/>
            <person name="Jogler M."/>
            <person name="Boedeker C."/>
            <person name="Pinto D."/>
            <person name="Vollmers J."/>
            <person name="Rivas-Marin E."/>
            <person name="Kohn T."/>
            <person name="Peeters S.H."/>
            <person name="Heuer A."/>
            <person name="Rast P."/>
            <person name="Oberbeckmann S."/>
            <person name="Bunk B."/>
            <person name="Jeske O."/>
            <person name="Meyerdierks A."/>
            <person name="Storesund J.E."/>
            <person name="Kallscheuer N."/>
            <person name="Luecker S."/>
            <person name="Lage O.M."/>
            <person name="Pohl T."/>
            <person name="Merkel B.J."/>
            <person name="Hornburger P."/>
            <person name="Mueller R.-W."/>
            <person name="Bruemmer F."/>
            <person name="Labrenz M."/>
            <person name="Spormann A.M."/>
            <person name="Op den Camp H."/>
            <person name="Overmann J."/>
            <person name="Amann R."/>
            <person name="Jetten M.S.M."/>
            <person name="Mascher T."/>
            <person name="Medema M.H."/>
            <person name="Devos D.P."/>
            <person name="Kaster A.-K."/>
            <person name="Ovreas L."/>
            <person name="Rohde M."/>
            <person name="Galperin M.Y."/>
            <person name="Jogler C."/>
        </authorList>
    </citation>
    <scope>NUCLEOTIDE SEQUENCE [LARGE SCALE GENOMIC DNA]</scope>
    <source>
        <strain evidence="2 3">OJF2</strain>
    </source>
</reference>